<keyword evidence="1" id="KW-0472">Membrane</keyword>
<sequence length="78" mass="8834">MEVIKIILLAIALLSLAMLGLAMRILLKKGGRFPNTHVSGNKYLKKQGISCAQTYDRIEQAKARKEINYKNLTFLQNK</sequence>
<dbReference type="AlphaFoldDB" id="A0A3B0UYF0"/>
<proteinExistence type="predicted"/>
<reference evidence="2" key="1">
    <citation type="submission" date="2018-06" db="EMBL/GenBank/DDBJ databases">
        <authorList>
            <person name="Zhirakovskaya E."/>
        </authorList>
    </citation>
    <scope>NUCLEOTIDE SEQUENCE</scope>
</reference>
<evidence type="ECO:0000313" key="2">
    <source>
        <dbReference type="EMBL" id="VAW24954.1"/>
    </source>
</evidence>
<organism evidence="2">
    <name type="scientific">hydrothermal vent metagenome</name>
    <dbReference type="NCBI Taxonomy" id="652676"/>
    <lineage>
        <taxon>unclassified sequences</taxon>
        <taxon>metagenomes</taxon>
        <taxon>ecological metagenomes</taxon>
    </lineage>
</organism>
<dbReference type="EMBL" id="UOEP01000229">
    <property type="protein sequence ID" value="VAW24954.1"/>
    <property type="molecule type" value="Genomic_DNA"/>
</dbReference>
<evidence type="ECO:0000256" key="1">
    <source>
        <dbReference type="SAM" id="Phobius"/>
    </source>
</evidence>
<gene>
    <name evidence="2" type="ORF">MNBD_BACTEROID01-84</name>
</gene>
<feature type="transmembrane region" description="Helical" evidence="1">
    <location>
        <begin position="6"/>
        <end position="27"/>
    </location>
</feature>
<keyword evidence="1" id="KW-1133">Transmembrane helix</keyword>
<name>A0A3B0UYF0_9ZZZZ</name>
<keyword evidence="1" id="KW-0812">Transmembrane</keyword>
<protein>
    <submittedName>
        <fullName evidence="2">Uncharacterized protein</fullName>
    </submittedName>
</protein>
<accession>A0A3B0UYF0</accession>